<dbReference type="Gene3D" id="3.40.1360.10">
    <property type="match status" value="1"/>
</dbReference>
<dbReference type="SUPFAM" id="SSF56731">
    <property type="entry name" value="DNA primase core"/>
    <property type="match status" value="1"/>
</dbReference>
<reference evidence="2" key="1">
    <citation type="journal article" date="2021" name="Proc. Natl. Acad. Sci. U.S.A.">
        <title>A Catalog of Tens of Thousands of Viruses from Human Metagenomes Reveals Hidden Associations with Chronic Diseases.</title>
        <authorList>
            <person name="Tisza M.J."/>
            <person name="Buck C.B."/>
        </authorList>
    </citation>
    <scope>NUCLEOTIDE SEQUENCE</scope>
    <source>
        <strain evidence="2">CtxMM9</strain>
    </source>
</reference>
<sequence>MLYYDKDKIKEKLTTDMVFDIVYEFGGAPHETSFGFISATICHNIAGEGSHKLYYYENTKLFRCYTGCDSTFDIFELIQKIKKLNNNISDWSLYDSIRWIAERYNWAPTEEQNNNEEFIPDWTVFERYDKIKKNGIQKDEIILPTFDINILKKLSYPRIIDWEQEGINKEVMRHNLIGYYPGGGQITIPHFDINNRFIGLRGRAISAEEAELYGKYRPIKINNILYNHPLGLNLYGLNNSKKAISIVKKAIIVEGEKSVLKYASYFGEENNICVACCGSSISAYQVKLLLDLGVNEIILGLDKQFQKSGDEEFIHLTNNLKRFFTKYSSYVNITFLFDKMNLLGYKDSPLDCGKETFLKLYNSRFSL</sequence>
<accession>A0A8S5T6T0</accession>
<name>A0A8S5T6T0_9CAUD</name>
<protein>
    <submittedName>
        <fullName evidence="2">DNA primase</fullName>
    </submittedName>
</protein>
<organism evidence="2">
    <name type="scientific">Siphoviridae sp. ctxMM9</name>
    <dbReference type="NCBI Taxonomy" id="2827973"/>
    <lineage>
        <taxon>Viruses</taxon>
        <taxon>Duplodnaviria</taxon>
        <taxon>Heunggongvirae</taxon>
        <taxon>Uroviricota</taxon>
        <taxon>Caudoviricetes</taxon>
    </lineage>
</organism>
<feature type="domain" description="Toprim" evidence="1">
    <location>
        <begin position="250"/>
        <end position="302"/>
    </location>
</feature>
<evidence type="ECO:0000313" key="2">
    <source>
        <dbReference type="EMBL" id="DAF58715.1"/>
    </source>
</evidence>
<evidence type="ECO:0000259" key="1">
    <source>
        <dbReference type="Pfam" id="PF01751"/>
    </source>
</evidence>
<dbReference type="InterPro" id="IPR006171">
    <property type="entry name" value="TOPRIM_dom"/>
</dbReference>
<dbReference type="Pfam" id="PF01751">
    <property type="entry name" value="Toprim"/>
    <property type="match status" value="1"/>
</dbReference>
<proteinExistence type="predicted"/>
<dbReference type="EMBL" id="BK032759">
    <property type="protein sequence ID" value="DAF58715.1"/>
    <property type="molecule type" value="Genomic_DNA"/>
</dbReference>